<dbReference type="InterPro" id="IPR014743">
    <property type="entry name" value="Cl-channel_core"/>
</dbReference>
<dbReference type="Gene3D" id="1.10.3080.10">
    <property type="entry name" value="Clc chloride channel"/>
    <property type="match status" value="1"/>
</dbReference>
<evidence type="ECO:0000256" key="4">
    <source>
        <dbReference type="ARBA" id="ARBA00023136"/>
    </source>
</evidence>
<feature type="transmembrane region" description="Helical" evidence="5">
    <location>
        <begin position="52"/>
        <end position="72"/>
    </location>
</feature>
<feature type="transmembrane region" description="Helical" evidence="5">
    <location>
        <begin position="169"/>
        <end position="194"/>
    </location>
</feature>
<evidence type="ECO:0000313" key="6">
    <source>
        <dbReference type="EMBL" id="MPM27014.1"/>
    </source>
</evidence>
<dbReference type="PANTHER" id="PTHR43427">
    <property type="entry name" value="CHLORIDE CHANNEL PROTEIN CLC-E"/>
    <property type="match status" value="1"/>
</dbReference>
<evidence type="ECO:0000256" key="1">
    <source>
        <dbReference type="ARBA" id="ARBA00004141"/>
    </source>
</evidence>
<reference evidence="6" key="1">
    <citation type="submission" date="2019-08" db="EMBL/GenBank/DDBJ databases">
        <authorList>
            <person name="Kucharzyk K."/>
            <person name="Murdoch R.W."/>
            <person name="Higgins S."/>
            <person name="Loffler F."/>
        </authorList>
    </citation>
    <scope>NUCLEOTIDE SEQUENCE</scope>
</reference>
<organism evidence="6">
    <name type="scientific">bioreactor metagenome</name>
    <dbReference type="NCBI Taxonomy" id="1076179"/>
    <lineage>
        <taxon>unclassified sequences</taxon>
        <taxon>metagenomes</taxon>
        <taxon>ecological metagenomes</taxon>
    </lineage>
</organism>
<dbReference type="EMBL" id="VSSQ01004885">
    <property type="protein sequence ID" value="MPM27014.1"/>
    <property type="molecule type" value="Genomic_DNA"/>
</dbReference>
<keyword evidence="2 5" id="KW-0812">Transmembrane</keyword>
<evidence type="ECO:0008006" key="7">
    <source>
        <dbReference type="Google" id="ProtNLM"/>
    </source>
</evidence>
<accession>A0A644YLM3</accession>
<dbReference type="InterPro" id="IPR001807">
    <property type="entry name" value="ClC"/>
</dbReference>
<keyword evidence="3 5" id="KW-1133">Transmembrane helix</keyword>
<comment type="caution">
    <text evidence="6">The sequence shown here is derived from an EMBL/GenBank/DDBJ whole genome shotgun (WGS) entry which is preliminary data.</text>
</comment>
<dbReference type="PANTHER" id="PTHR43427:SF12">
    <property type="entry name" value="CHLORIDE TRANSPORTER"/>
    <property type="match status" value="1"/>
</dbReference>
<comment type="subcellular location">
    <subcellularLocation>
        <location evidence="1">Membrane</location>
        <topology evidence="1">Multi-pass membrane protein</topology>
    </subcellularLocation>
</comment>
<proteinExistence type="predicted"/>
<protein>
    <recommendedName>
        <fullName evidence="7">Chloride/fluoride channel protein</fullName>
    </recommendedName>
</protein>
<dbReference type="InterPro" id="IPR050368">
    <property type="entry name" value="ClC-type_chloride_channel"/>
</dbReference>
<feature type="transmembrane region" description="Helical" evidence="5">
    <location>
        <begin position="92"/>
        <end position="113"/>
    </location>
</feature>
<name>A0A644YLM3_9ZZZZ</name>
<dbReference type="GO" id="GO:0015108">
    <property type="term" value="F:chloride transmembrane transporter activity"/>
    <property type="evidence" value="ECO:0007669"/>
    <property type="project" value="InterPro"/>
</dbReference>
<feature type="transmembrane region" description="Helical" evidence="5">
    <location>
        <begin position="125"/>
        <end position="157"/>
    </location>
</feature>
<evidence type="ECO:0000256" key="2">
    <source>
        <dbReference type="ARBA" id="ARBA00022692"/>
    </source>
</evidence>
<sequence>MSLPRIGAETVSNYDRILGIPTIVIGILFGYIYLIFNKICIILFKKLSAKKWLSFIGTVLGGIILGIIGTLFPLTMFSGEEQMSTLLLSYRTYAPIFLIAIGVIKLFITNFCIYSGWRGGHFFPVIFSGVSIGYGIALLLHTTPSLTIAIITATILATAMRKPLTVTMLLLLCLPFRTIPWMIIAAFIAGNIPLPKFLRSNNKK</sequence>
<dbReference type="AlphaFoldDB" id="A0A644YLM3"/>
<evidence type="ECO:0000256" key="3">
    <source>
        <dbReference type="ARBA" id="ARBA00022989"/>
    </source>
</evidence>
<keyword evidence="4 5" id="KW-0472">Membrane</keyword>
<dbReference type="Pfam" id="PF00654">
    <property type="entry name" value="Voltage_CLC"/>
    <property type="match status" value="1"/>
</dbReference>
<feature type="transmembrane region" description="Helical" evidence="5">
    <location>
        <begin position="20"/>
        <end position="40"/>
    </location>
</feature>
<dbReference type="GO" id="GO:0016020">
    <property type="term" value="C:membrane"/>
    <property type="evidence" value="ECO:0007669"/>
    <property type="project" value="UniProtKB-SubCell"/>
</dbReference>
<dbReference type="SUPFAM" id="SSF81340">
    <property type="entry name" value="Clc chloride channel"/>
    <property type="match status" value="1"/>
</dbReference>
<gene>
    <name evidence="6" type="ORF">SDC9_73519</name>
</gene>
<evidence type="ECO:0000256" key="5">
    <source>
        <dbReference type="SAM" id="Phobius"/>
    </source>
</evidence>